<accession>A0AA35LFD7</accession>
<dbReference type="InterPro" id="IPR033585">
    <property type="entry name" value="DRC12-like"/>
</dbReference>
<gene>
    <name evidence="14" type="ORF">PODLI_1B007315</name>
</gene>
<evidence type="ECO:0000256" key="9">
    <source>
        <dbReference type="ARBA" id="ARBA00023273"/>
    </source>
</evidence>
<comment type="function">
    <text evidence="1">Component of the nexin-dynein regulatory complex (N-DRC), a key regulator of ciliary/flagellar motility which maintains the alignment and integrity of the distal axoneme and regulates microtubule sliding in motile axonemes.</text>
</comment>
<dbReference type="PANTHER" id="PTHR28656:SF1">
    <property type="entry name" value="COILED-COIL DOMAIN-CONTAINING PROTEIN 153"/>
    <property type="match status" value="1"/>
</dbReference>
<evidence type="ECO:0000256" key="1">
    <source>
        <dbReference type="ARBA" id="ARBA00003029"/>
    </source>
</evidence>
<evidence type="ECO:0000256" key="6">
    <source>
        <dbReference type="ARBA" id="ARBA00023054"/>
    </source>
</evidence>
<feature type="region of interest" description="Disordered" evidence="13">
    <location>
        <begin position="1"/>
        <end position="22"/>
    </location>
</feature>
<evidence type="ECO:0000313" key="14">
    <source>
        <dbReference type="EMBL" id="CAI5795306.1"/>
    </source>
</evidence>
<feature type="compositionally biased region" description="Basic residues" evidence="13">
    <location>
        <begin position="85"/>
        <end position="99"/>
    </location>
</feature>
<evidence type="ECO:0000256" key="10">
    <source>
        <dbReference type="ARBA" id="ARBA00044754"/>
    </source>
</evidence>
<evidence type="ECO:0000256" key="12">
    <source>
        <dbReference type="SAM" id="Coils"/>
    </source>
</evidence>
<evidence type="ECO:0000313" key="15">
    <source>
        <dbReference type="Proteomes" id="UP001178461"/>
    </source>
</evidence>
<keyword evidence="8" id="KW-0206">Cytoskeleton</keyword>
<keyword evidence="5" id="KW-0282">Flagellum</keyword>
<reference evidence="14" key="1">
    <citation type="submission" date="2022-12" db="EMBL/GenBank/DDBJ databases">
        <authorList>
            <person name="Alioto T."/>
            <person name="Alioto T."/>
            <person name="Gomez Garrido J."/>
        </authorList>
    </citation>
    <scope>NUCLEOTIDE SEQUENCE</scope>
</reference>
<proteinExistence type="inferred from homology"/>
<evidence type="ECO:0000256" key="3">
    <source>
        <dbReference type="ARBA" id="ARBA00011248"/>
    </source>
</evidence>
<sequence>MMDLGNVGRNTAAGSWERGEHHKKLPRLGRSTSWMLYRHMQSYANFIKVNWMQFCRPPLLEHRTWEEGRRSILLPGCGERARMAPTKKGKGKKSAKQKKNTGPDEEKYRKAVLEVDTLKQHLVLRRDMARQAMADSEGLKQRLLDLEKELEEARGDKKDIYEEMIRKYQQLQHQTDTRINRLEVETQNLQAQLAACQGDLLQSQLDQARMLEEKDKAVAEMQRKVDEMETEYEKILHGSLDCVLSKLQSAKLTWEKEATVIHMDYKHQLKDFGLNPLYI</sequence>
<comment type="subunit">
    <text evidence="3">Component of the nexin-dynein regulatory complex (N-DRC).</text>
</comment>
<name>A0AA35LFD7_9SAUR</name>
<dbReference type="AlphaFoldDB" id="A0AA35LFD7"/>
<dbReference type="EMBL" id="OX395141">
    <property type="protein sequence ID" value="CAI5795306.1"/>
    <property type="molecule type" value="Genomic_DNA"/>
</dbReference>
<comment type="subcellular location">
    <subcellularLocation>
        <location evidence="2">Cytoplasm</location>
        <location evidence="2">Cytoskeleton</location>
        <location evidence="2">Flagellum axoneme</location>
    </subcellularLocation>
</comment>
<evidence type="ECO:0000256" key="13">
    <source>
        <dbReference type="SAM" id="MobiDB-lite"/>
    </source>
</evidence>
<dbReference type="PANTHER" id="PTHR28656">
    <property type="entry name" value="COILED-COIL DOMAIN-CONTAINING PROTEIN 153"/>
    <property type="match status" value="1"/>
</dbReference>
<keyword evidence="15" id="KW-1185">Reference proteome</keyword>
<feature type="region of interest" description="Disordered" evidence="13">
    <location>
        <begin position="77"/>
        <end position="107"/>
    </location>
</feature>
<evidence type="ECO:0000256" key="5">
    <source>
        <dbReference type="ARBA" id="ARBA00022846"/>
    </source>
</evidence>
<feature type="coiled-coil region" evidence="12">
    <location>
        <begin position="129"/>
        <end position="238"/>
    </location>
</feature>
<evidence type="ECO:0000256" key="4">
    <source>
        <dbReference type="ARBA" id="ARBA00022490"/>
    </source>
</evidence>
<dbReference type="Proteomes" id="UP001178461">
    <property type="component" value="Chromosome 15"/>
</dbReference>
<protein>
    <recommendedName>
        <fullName evidence="11">Dynein regulatory complex protein 12</fullName>
    </recommendedName>
</protein>
<organism evidence="14 15">
    <name type="scientific">Podarcis lilfordi</name>
    <name type="common">Lilford's wall lizard</name>
    <dbReference type="NCBI Taxonomy" id="74358"/>
    <lineage>
        <taxon>Eukaryota</taxon>
        <taxon>Metazoa</taxon>
        <taxon>Chordata</taxon>
        <taxon>Craniata</taxon>
        <taxon>Vertebrata</taxon>
        <taxon>Euteleostomi</taxon>
        <taxon>Lepidosauria</taxon>
        <taxon>Squamata</taxon>
        <taxon>Bifurcata</taxon>
        <taxon>Unidentata</taxon>
        <taxon>Episquamata</taxon>
        <taxon>Laterata</taxon>
        <taxon>Lacertibaenia</taxon>
        <taxon>Lacertidae</taxon>
        <taxon>Podarcis</taxon>
    </lineage>
</organism>
<keyword evidence="7" id="KW-0969">Cilium</keyword>
<keyword evidence="6 12" id="KW-0175">Coiled coil</keyword>
<evidence type="ECO:0000256" key="2">
    <source>
        <dbReference type="ARBA" id="ARBA00004611"/>
    </source>
</evidence>
<keyword evidence="9" id="KW-0966">Cell projection</keyword>
<keyword evidence="4" id="KW-0963">Cytoplasm</keyword>
<evidence type="ECO:0000256" key="8">
    <source>
        <dbReference type="ARBA" id="ARBA00023212"/>
    </source>
</evidence>
<evidence type="ECO:0000256" key="7">
    <source>
        <dbReference type="ARBA" id="ARBA00023069"/>
    </source>
</evidence>
<comment type="similarity">
    <text evidence="10">Belongs to the DRC12 family.</text>
</comment>
<evidence type="ECO:0000256" key="11">
    <source>
        <dbReference type="ARBA" id="ARBA00044800"/>
    </source>
</evidence>